<evidence type="ECO:0000313" key="3">
    <source>
        <dbReference type="EMBL" id="GIJ46695.1"/>
    </source>
</evidence>
<dbReference type="AlphaFoldDB" id="A0A8J3YMQ0"/>
<protein>
    <recommendedName>
        <fullName evidence="2">Methyltransferase type 11 domain-containing protein</fullName>
    </recommendedName>
</protein>
<name>A0A8J3YMQ0_9ACTN</name>
<reference evidence="3" key="1">
    <citation type="submission" date="2021-01" db="EMBL/GenBank/DDBJ databases">
        <title>Whole genome shotgun sequence of Virgisporangium aliadipatigenens NBRC 105644.</title>
        <authorList>
            <person name="Komaki H."/>
            <person name="Tamura T."/>
        </authorList>
    </citation>
    <scope>NUCLEOTIDE SEQUENCE</scope>
    <source>
        <strain evidence="3">NBRC 105644</strain>
    </source>
</reference>
<dbReference type="RefSeq" id="WP_239153119.1">
    <property type="nucleotide sequence ID" value="NZ_BOPF01000012.1"/>
</dbReference>
<dbReference type="InterPro" id="IPR029063">
    <property type="entry name" value="SAM-dependent_MTases_sf"/>
</dbReference>
<keyword evidence="1" id="KW-0808">Transferase</keyword>
<evidence type="ECO:0000256" key="1">
    <source>
        <dbReference type="ARBA" id="ARBA00022679"/>
    </source>
</evidence>
<dbReference type="Gene3D" id="3.40.50.150">
    <property type="entry name" value="Vaccinia Virus protein VP39"/>
    <property type="match status" value="1"/>
</dbReference>
<comment type="caution">
    <text evidence="3">The sequence shown here is derived from an EMBL/GenBank/DDBJ whole genome shotgun (WGS) entry which is preliminary data.</text>
</comment>
<dbReference type="Proteomes" id="UP000619260">
    <property type="component" value="Unassembled WGS sequence"/>
</dbReference>
<feature type="domain" description="Methyltransferase type 11" evidence="2">
    <location>
        <begin position="52"/>
        <end position="142"/>
    </location>
</feature>
<dbReference type="GO" id="GO:0008757">
    <property type="term" value="F:S-adenosylmethionine-dependent methyltransferase activity"/>
    <property type="evidence" value="ECO:0007669"/>
    <property type="project" value="InterPro"/>
</dbReference>
<dbReference type="EMBL" id="BOPF01000012">
    <property type="protein sequence ID" value="GIJ46695.1"/>
    <property type="molecule type" value="Genomic_DNA"/>
</dbReference>
<dbReference type="InterPro" id="IPR013216">
    <property type="entry name" value="Methyltransf_11"/>
</dbReference>
<dbReference type="CDD" id="cd02440">
    <property type="entry name" value="AdoMet_MTases"/>
    <property type="match status" value="1"/>
</dbReference>
<gene>
    <name evidence="3" type="ORF">Val02_35810</name>
</gene>
<dbReference type="Pfam" id="PF08241">
    <property type="entry name" value="Methyltransf_11"/>
    <property type="match status" value="1"/>
</dbReference>
<evidence type="ECO:0000313" key="4">
    <source>
        <dbReference type="Proteomes" id="UP000619260"/>
    </source>
</evidence>
<organism evidence="3 4">
    <name type="scientific">Virgisporangium aliadipatigenens</name>
    <dbReference type="NCBI Taxonomy" id="741659"/>
    <lineage>
        <taxon>Bacteria</taxon>
        <taxon>Bacillati</taxon>
        <taxon>Actinomycetota</taxon>
        <taxon>Actinomycetes</taxon>
        <taxon>Micromonosporales</taxon>
        <taxon>Micromonosporaceae</taxon>
        <taxon>Virgisporangium</taxon>
    </lineage>
</organism>
<dbReference type="PANTHER" id="PTHR43861">
    <property type="entry name" value="TRANS-ACONITATE 2-METHYLTRANSFERASE-RELATED"/>
    <property type="match status" value="1"/>
</dbReference>
<evidence type="ECO:0000259" key="2">
    <source>
        <dbReference type="Pfam" id="PF08241"/>
    </source>
</evidence>
<proteinExistence type="predicted"/>
<dbReference type="SUPFAM" id="SSF53335">
    <property type="entry name" value="S-adenosyl-L-methionine-dependent methyltransferases"/>
    <property type="match status" value="1"/>
</dbReference>
<keyword evidence="4" id="KW-1185">Reference proteome</keyword>
<dbReference type="PANTHER" id="PTHR43861:SF3">
    <property type="entry name" value="PUTATIVE (AFU_ORTHOLOGUE AFUA_2G14390)-RELATED"/>
    <property type="match status" value="1"/>
</dbReference>
<accession>A0A8J3YMQ0</accession>
<sequence>MTDASSTPGPTTEGADYTQRLQRVTGAGWKKALNVQAPYRWNVRRLDLGFTLDVGCGLGRNLGHLDGNGVGVDHNAASIAEARAAGFTAFTIDDFLASEYAVEGRFDSILVAHVVEHAPEEQAKEIVGMYLPYLKHGGRVVFITPQERGYKTDATHVRFCGHPEVAKMATDLGLTVDKQYSFPFPRAAGKVFTYNEFVTVARKP</sequence>